<protein>
    <submittedName>
        <fullName evidence="2">SET domain-containing protein</fullName>
    </submittedName>
</protein>
<dbReference type="Proteomes" id="UP000295517">
    <property type="component" value="Chromosome"/>
</dbReference>
<dbReference type="Gene3D" id="2.170.270.10">
    <property type="entry name" value="SET domain"/>
    <property type="match status" value="1"/>
</dbReference>
<proteinExistence type="predicted"/>
<gene>
    <name evidence="2" type="ORF">E3983_02645</name>
</gene>
<dbReference type="InterPro" id="IPR046341">
    <property type="entry name" value="SET_dom_sf"/>
</dbReference>
<dbReference type="SUPFAM" id="SSF82199">
    <property type="entry name" value="SET domain"/>
    <property type="match status" value="1"/>
</dbReference>
<dbReference type="Pfam" id="PF00856">
    <property type="entry name" value="SET"/>
    <property type="match status" value="1"/>
</dbReference>
<name>A0AAX1EE67_9GAMM</name>
<evidence type="ECO:0000259" key="1">
    <source>
        <dbReference type="Pfam" id="PF00856"/>
    </source>
</evidence>
<feature type="domain" description="SET" evidence="1">
    <location>
        <begin position="99"/>
        <end position="225"/>
    </location>
</feature>
<organism evidence="2 3">
    <name type="scientific">Legionella israelensis</name>
    <dbReference type="NCBI Taxonomy" id="454"/>
    <lineage>
        <taxon>Bacteria</taxon>
        <taxon>Pseudomonadati</taxon>
        <taxon>Pseudomonadota</taxon>
        <taxon>Gammaproteobacteria</taxon>
        <taxon>Legionellales</taxon>
        <taxon>Legionellaceae</taxon>
        <taxon>Legionella</taxon>
    </lineage>
</organism>
<evidence type="ECO:0000313" key="3">
    <source>
        <dbReference type="Proteomes" id="UP000295517"/>
    </source>
</evidence>
<dbReference type="RefSeq" id="WP_135059763.1">
    <property type="nucleotide sequence ID" value="NZ_CP038254.1"/>
</dbReference>
<sequence length="468" mass="53313">MLKTKIANTKSNALKIRVINNLPYKADTTEFSLRPVHDVFAEERIGWTDMPIIGESLAHEQNIDPEQFELSFRKEFADYLHNQQAILDLLALADMGRYGKGLFAFQDIPEGTVLGVYTGEILSLKDNTPSDYALGMLTHNTSSQHTIAARKDNLLAVDALNYGNLTRYMQHLVNKDNIEYHFTNDLKKIQTANVQLKVKLIANVPVFYLVASENIPKHSIIGFDYTLQYWKAKKQQPAFFTHNGEEISDCVPYKEWSPKVLNIATLVTEIFHALAKAEGKLNKEDLLLYWQAFTTATNVLIDEDKEIIEELKEFKIGNDFLIDVLKALVSQLPVLLIQEDIQQKINLLGIPKTAAADLTPAIKILGRDSAVYALYKEIKPEIIGNLDHMRRQAFGQLSTDAEFKLHLKAMSSVEWKSKQSENRYTFWSIGDKKTMDKVDEILTEHHIEHRKGQIKGKDGYSVQITKTF</sequence>
<accession>A0AAX1EE67</accession>
<evidence type="ECO:0000313" key="2">
    <source>
        <dbReference type="EMBL" id="QBR83359.1"/>
    </source>
</evidence>
<reference evidence="2 3" key="1">
    <citation type="submission" date="2019-03" db="EMBL/GenBank/DDBJ databases">
        <title>Diverse conjugative elements silence natural transformation in Legionella species.</title>
        <authorList>
            <person name="Durieux I."/>
            <person name="Ginevra C."/>
            <person name="Attaiech L."/>
            <person name="Picq K."/>
            <person name="Juan P.A."/>
            <person name="Jarraud S."/>
            <person name="Charpentier X."/>
        </authorList>
    </citation>
    <scope>NUCLEOTIDE SEQUENCE [LARGE SCALE GENOMIC DNA]</scope>
    <source>
        <strain evidence="2 3">HL-0427-4011</strain>
    </source>
</reference>
<dbReference type="EMBL" id="CP038254">
    <property type="protein sequence ID" value="QBR83359.1"/>
    <property type="molecule type" value="Genomic_DNA"/>
</dbReference>
<dbReference type="AlphaFoldDB" id="A0AAX1EE67"/>
<dbReference type="InterPro" id="IPR001214">
    <property type="entry name" value="SET_dom"/>
</dbReference>